<dbReference type="PANTHER" id="PTHR11439:SF461">
    <property type="entry name" value="OS10G0432200 PROTEIN"/>
    <property type="match status" value="1"/>
</dbReference>
<reference evidence="4" key="1">
    <citation type="submission" date="2023-12" db="EMBL/GenBank/DDBJ databases">
        <title>Genome assembly of Anisodus tanguticus.</title>
        <authorList>
            <person name="Wang Y.-J."/>
        </authorList>
    </citation>
    <scope>NUCLEOTIDE SEQUENCE</scope>
    <source>
        <strain evidence="4">KB-2021</strain>
        <tissue evidence="4">Leaf</tissue>
    </source>
</reference>
<dbReference type="Proteomes" id="UP001291623">
    <property type="component" value="Unassembled WGS sequence"/>
</dbReference>
<dbReference type="EMBL" id="JAVYJV010000007">
    <property type="protein sequence ID" value="KAK4366882.1"/>
    <property type="molecule type" value="Genomic_DNA"/>
</dbReference>
<dbReference type="InterPro" id="IPR043502">
    <property type="entry name" value="DNA/RNA_pol_sf"/>
</dbReference>
<organism evidence="4 5">
    <name type="scientific">Anisodus tanguticus</name>
    <dbReference type="NCBI Taxonomy" id="243964"/>
    <lineage>
        <taxon>Eukaryota</taxon>
        <taxon>Viridiplantae</taxon>
        <taxon>Streptophyta</taxon>
        <taxon>Embryophyta</taxon>
        <taxon>Tracheophyta</taxon>
        <taxon>Spermatophyta</taxon>
        <taxon>Magnoliopsida</taxon>
        <taxon>eudicotyledons</taxon>
        <taxon>Gunneridae</taxon>
        <taxon>Pentapetalae</taxon>
        <taxon>asterids</taxon>
        <taxon>lamiids</taxon>
        <taxon>Solanales</taxon>
        <taxon>Solanaceae</taxon>
        <taxon>Solanoideae</taxon>
        <taxon>Hyoscyameae</taxon>
        <taxon>Anisodus</taxon>
    </lineage>
</organism>
<comment type="caution">
    <text evidence="4">The sequence shown here is derived from an EMBL/GenBank/DDBJ whole genome shotgun (WGS) entry which is preliminary data.</text>
</comment>
<evidence type="ECO:0000259" key="2">
    <source>
        <dbReference type="Pfam" id="PF07727"/>
    </source>
</evidence>
<dbReference type="Pfam" id="PF07727">
    <property type="entry name" value="RVT_2"/>
    <property type="match status" value="1"/>
</dbReference>
<accession>A0AAE1SC33</accession>
<evidence type="ECO:0000313" key="4">
    <source>
        <dbReference type="EMBL" id="KAK4366882.1"/>
    </source>
</evidence>
<dbReference type="Pfam" id="PF25597">
    <property type="entry name" value="SH3_retrovirus"/>
    <property type="match status" value="1"/>
</dbReference>
<dbReference type="InterPro" id="IPR057670">
    <property type="entry name" value="SH3_retrovirus"/>
</dbReference>
<dbReference type="InterPro" id="IPR013103">
    <property type="entry name" value="RVT_2"/>
</dbReference>
<protein>
    <recommendedName>
        <fullName evidence="6">Reverse transcriptase Ty1/copia-type domain-containing protein</fullName>
    </recommendedName>
</protein>
<evidence type="ECO:0000313" key="5">
    <source>
        <dbReference type="Proteomes" id="UP001291623"/>
    </source>
</evidence>
<proteinExistence type="predicted"/>
<feature type="compositionally biased region" description="Low complexity" evidence="1">
    <location>
        <begin position="139"/>
        <end position="153"/>
    </location>
</feature>
<name>A0AAE1SC33_9SOLA</name>
<sequence>MLLSASVPSEFWGEAVLTSVYLINRIPTSHNSGISPYARLFVHTPLYSHLRVFGSTCFVLRPHAERTKLSSRVAICVFLGYGVGQKGYRCHDPVYGKLYVSRNVSFIEHVPFFSIPPTSHGMTKSDLIDIDPFDADCPSDSTSISSVPSQSSGRSHDIDTQPPPTPISEPLVVADPDPPRYPKRTLRSTQVSDFDYSCYAPSFTSFLVSINSLCEPTSYSEAARDPLWQEAMNEELVALNKTGTWDLVSLPTGKKTIGSRWVYKINTKSDGSIERYKARLVAKGFAQEYGMDYEETFAPVAQMTSVRVLIAVASVLHWHISQMDVKNAFLNADLQEEIYMVPPPGVSHSPGQVCRLKKALYGLKQAPRAWFDKFSTVVSSLGFISSFHDSALFVKSSPAGCILLLLYVDDMIITGDDIDGIANLKSTLSRRFEMKDLGHLRYFLGIEVAYSEKGYILSQSKYTADILERARLIDTRIVDSPLEVNVRYTPTDGDPLPDPTLYRSVVGSLVYLTITRPDIAYLCSHCRSVVCSPTSVHWAAVLCVFFAIFEERFIRVSCFHRPHPWSFVHFLMQIGLVT</sequence>
<evidence type="ECO:0000259" key="3">
    <source>
        <dbReference type="Pfam" id="PF25597"/>
    </source>
</evidence>
<dbReference type="PANTHER" id="PTHR11439">
    <property type="entry name" value="GAG-POL-RELATED RETROTRANSPOSON"/>
    <property type="match status" value="1"/>
</dbReference>
<feature type="domain" description="Retroviral polymerase SH3-like" evidence="3">
    <location>
        <begin position="55"/>
        <end position="114"/>
    </location>
</feature>
<feature type="region of interest" description="Disordered" evidence="1">
    <location>
        <begin position="139"/>
        <end position="181"/>
    </location>
</feature>
<feature type="domain" description="Reverse transcriptase Ty1/copia-type" evidence="2">
    <location>
        <begin position="244"/>
        <end position="482"/>
    </location>
</feature>
<evidence type="ECO:0000256" key="1">
    <source>
        <dbReference type="SAM" id="MobiDB-lite"/>
    </source>
</evidence>
<keyword evidence="5" id="KW-1185">Reference proteome</keyword>
<dbReference type="AlphaFoldDB" id="A0AAE1SC33"/>
<evidence type="ECO:0008006" key="6">
    <source>
        <dbReference type="Google" id="ProtNLM"/>
    </source>
</evidence>
<dbReference type="SUPFAM" id="SSF56672">
    <property type="entry name" value="DNA/RNA polymerases"/>
    <property type="match status" value="1"/>
</dbReference>
<gene>
    <name evidence="4" type="ORF">RND71_014762</name>
</gene>